<name>R7QDV8_CHOCR</name>
<dbReference type="InterPro" id="IPR014756">
    <property type="entry name" value="Ig_E-set"/>
</dbReference>
<dbReference type="AlphaFoldDB" id="R7QDV8"/>
<dbReference type="KEGG" id="ccp:CHC_T00004058001"/>
<evidence type="ECO:0000313" key="3">
    <source>
        <dbReference type="Proteomes" id="UP000012073"/>
    </source>
</evidence>
<dbReference type="RefSeq" id="XP_005715424.1">
    <property type="nucleotide sequence ID" value="XM_005715367.1"/>
</dbReference>
<evidence type="ECO:0000259" key="1">
    <source>
        <dbReference type="PROSITE" id="PS51820"/>
    </source>
</evidence>
<dbReference type="InterPro" id="IPR013783">
    <property type="entry name" value="Ig-like_fold"/>
</dbReference>
<feature type="non-terminal residue" evidence="2">
    <location>
        <position position="882"/>
    </location>
</feature>
<reference evidence="3" key="1">
    <citation type="journal article" date="2013" name="Proc. Natl. Acad. Sci. U.S.A.">
        <title>Genome structure and metabolic features in the red seaweed Chondrus crispus shed light on evolution of the Archaeplastida.</title>
        <authorList>
            <person name="Collen J."/>
            <person name="Porcel B."/>
            <person name="Carre W."/>
            <person name="Ball S.G."/>
            <person name="Chaparro C."/>
            <person name="Tonon T."/>
            <person name="Barbeyron T."/>
            <person name="Michel G."/>
            <person name="Noel B."/>
            <person name="Valentin K."/>
            <person name="Elias M."/>
            <person name="Artiguenave F."/>
            <person name="Arun A."/>
            <person name="Aury J.M."/>
            <person name="Barbosa-Neto J.F."/>
            <person name="Bothwell J.H."/>
            <person name="Bouget F.Y."/>
            <person name="Brillet L."/>
            <person name="Cabello-Hurtado F."/>
            <person name="Capella-Gutierrez S."/>
            <person name="Charrier B."/>
            <person name="Cladiere L."/>
            <person name="Cock J.M."/>
            <person name="Coelho S.M."/>
            <person name="Colleoni C."/>
            <person name="Czjzek M."/>
            <person name="Da Silva C."/>
            <person name="Delage L."/>
            <person name="Denoeud F."/>
            <person name="Deschamps P."/>
            <person name="Dittami S.M."/>
            <person name="Gabaldon T."/>
            <person name="Gachon C.M."/>
            <person name="Groisillier A."/>
            <person name="Herve C."/>
            <person name="Jabbari K."/>
            <person name="Katinka M."/>
            <person name="Kloareg B."/>
            <person name="Kowalczyk N."/>
            <person name="Labadie K."/>
            <person name="Leblanc C."/>
            <person name="Lopez P.J."/>
            <person name="McLachlan D.H."/>
            <person name="Meslet-Cladiere L."/>
            <person name="Moustafa A."/>
            <person name="Nehr Z."/>
            <person name="Nyvall Collen P."/>
            <person name="Panaud O."/>
            <person name="Partensky F."/>
            <person name="Poulain J."/>
            <person name="Rensing S.A."/>
            <person name="Rousvoal S."/>
            <person name="Samson G."/>
            <person name="Symeonidi A."/>
            <person name="Weissenbach J."/>
            <person name="Zambounis A."/>
            <person name="Wincker P."/>
            <person name="Boyen C."/>
        </authorList>
    </citation>
    <scope>NUCLEOTIDE SEQUENCE [LARGE SCALE GENOMIC DNA]</scope>
    <source>
        <strain evidence="3">cv. Stackhouse</strain>
    </source>
</reference>
<dbReference type="CDD" id="cd00603">
    <property type="entry name" value="IPT_PCSR"/>
    <property type="match status" value="1"/>
</dbReference>
<keyword evidence="3" id="KW-1185">Reference proteome</keyword>
<dbReference type="EMBL" id="HG001737">
    <property type="protein sequence ID" value="CDF35605.1"/>
    <property type="molecule type" value="Genomic_DNA"/>
</dbReference>
<dbReference type="PROSITE" id="PS51820">
    <property type="entry name" value="PA14"/>
    <property type="match status" value="1"/>
</dbReference>
<dbReference type="InterPro" id="IPR011042">
    <property type="entry name" value="6-blade_b-propeller_TolB-like"/>
</dbReference>
<dbReference type="Pfam" id="PF01833">
    <property type="entry name" value="TIG"/>
    <property type="match status" value="2"/>
</dbReference>
<dbReference type="PhylomeDB" id="R7QDV8"/>
<dbReference type="InterPro" id="IPR002909">
    <property type="entry name" value="IPT_dom"/>
</dbReference>
<dbReference type="SUPFAM" id="SSF101898">
    <property type="entry name" value="NHL repeat"/>
    <property type="match status" value="1"/>
</dbReference>
<protein>
    <recommendedName>
        <fullName evidence="1">PA14 domain-containing protein</fullName>
    </recommendedName>
</protein>
<proteinExistence type="predicted"/>
<dbReference type="OrthoDB" id="10404017at2759"/>
<dbReference type="InterPro" id="IPR037524">
    <property type="entry name" value="PA14/GLEYA"/>
</dbReference>
<dbReference type="Gene3D" id="2.60.40.10">
    <property type="entry name" value="Immunoglobulins"/>
    <property type="match status" value="2"/>
</dbReference>
<dbReference type="Gene3D" id="2.120.10.30">
    <property type="entry name" value="TolB, C-terminal domain"/>
    <property type="match status" value="2"/>
</dbReference>
<organism evidence="2 3">
    <name type="scientific">Chondrus crispus</name>
    <name type="common">Carrageen Irish moss</name>
    <name type="synonym">Polymorpha crispa</name>
    <dbReference type="NCBI Taxonomy" id="2769"/>
    <lineage>
        <taxon>Eukaryota</taxon>
        <taxon>Rhodophyta</taxon>
        <taxon>Florideophyceae</taxon>
        <taxon>Rhodymeniophycidae</taxon>
        <taxon>Gigartinales</taxon>
        <taxon>Gigartinaceae</taxon>
        <taxon>Chondrus</taxon>
    </lineage>
</organism>
<feature type="domain" description="PA14" evidence="1">
    <location>
        <begin position="207"/>
        <end position="352"/>
    </location>
</feature>
<accession>R7QDV8</accession>
<sequence length="882" mass="95265">MNYTFRQQQLRVFAPYHRAFQCPDAKWKDSLLYGPLHELRHGFCSEQNTHSYKPVPTAAVGCTSIRSSYTHLTRFFIDPVMDFGRAFNFCFFAVFIALTSAAKKNNGGFDHRAHAVPGGPYQGAAGGDGKAVIRLNGELSHSHYFNAFTGATGRIVNYRWTAGGKKICGSRSCSVKFSLGKTTIKLRVIDNSGDSAIATTFVYVVKGSKPGVRVWYYPGNGWAPNRPTAGVKASQSTTKSIINLASKASFPAFLVPQRFSMRLLGNVNFFKRGNYRFRIGCGGAACSLWVGNKMILTGSNRAIDSRPIMFSKGVRSFALVFRRQNPKGPKPKLTLSWRIPGSGGWNLIPAKHLSHSPSSYAPVVNRISPKNPSVGNVITIHGTSLLNVKSVKIGSQFCAGPVSKSQFVLRCVMPGVSGKQKLRVTTKSGKSNAIRFNVGRGNFASGKGGVEGGGKGPMGYYQPISFSSTFLQRKGKAFRASQLTAIALGPDGKYYIGSLNGVVHVLTTNFGNVITNYCKSSRVGKMRSILGVAFNPADTKRVRLYASTSILYWGVKKVLPLTKGWHNGQIVAMQKTKKSCLARVATVISGLPVSNHDHSVNGVTFDHYGNLLVTVGGGTNAGVGGDVWVYGAGLRNSFCSVAHSNGHIYATDNGANAKFGARSTSCKGSGPVSTEPDTLKKVRRGGFHGYANRNRGRFDRRQCVHRPPQKKMRGYDRHIATLQSSTDGLIEYTANTFGAQMRGDLLATKFAVSGAGQVFRVRLNRRGTVRSVFELTKHSGLTAAMSPTGGMVMPRVYQGKVAVLLPNEKNPGRLVVTSVNPFRGPKRGGNVITVTGWNLRAPLKATVGGKPCRGVGNFKKGRSFTCVAPPGKGRAAVVVKRF</sequence>
<gene>
    <name evidence="2" type="ORF">CHC_T00004058001</name>
</gene>
<dbReference type="GeneID" id="17323160"/>
<dbReference type="CDD" id="cd00102">
    <property type="entry name" value="IPT"/>
    <property type="match status" value="1"/>
</dbReference>
<dbReference type="Gramene" id="CDF35605">
    <property type="protein sequence ID" value="CDF35605"/>
    <property type="gene ID" value="CHC_T00004058001"/>
</dbReference>
<dbReference type="Proteomes" id="UP000012073">
    <property type="component" value="Unassembled WGS sequence"/>
</dbReference>
<dbReference type="SUPFAM" id="SSF81296">
    <property type="entry name" value="E set domains"/>
    <property type="match status" value="2"/>
</dbReference>
<evidence type="ECO:0000313" key="2">
    <source>
        <dbReference type="EMBL" id="CDF35605.1"/>
    </source>
</evidence>